<dbReference type="EMBL" id="OK499995">
    <property type="protein sequence ID" value="UGO51463.1"/>
    <property type="molecule type" value="Genomic_DNA"/>
</dbReference>
<dbReference type="Proteomes" id="UP000827875">
    <property type="component" value="Segment"/>
</dbReference>
<organism evidence="1 2">
    <name type="scientific">Serratia phage vB_SmaS_Tlacuache</name>
    <dbReference type="NCBI Taxonomy" id="2894809"/>
    <lineage>
        <taxon>Viruses</taxon>
        <taxon>Duplodnaviria</taxon>
        <taxon>Heunggongvirae</taxon>
        <taxon>Uroviricota</taxon>
        <taxon>Caudoviricetes</taxon>
        <taxon>Serbinvirus</taxon>
        <taxon>Serbinvirus tlacuache</taxon>
    </lineage>
</organism>
<gene>
    <name evidence="1" type="ORF">TLACUACHE_49</name>
</gene>
<keyword evidence="2" id="KW-1185">Reference proteome</keyword>
<sequence>MKNNFSTLVDNLRAQQLHVLNCMQTAGIATDPKSKEIAYQAAMLGMVTCIETVKVLVPMAPAIDTILHYAGVKHDGEKD</sequence>
<accession>A0AAE8YVB2</accession>
<name>A0AAE8YVB2_9CAUD</name>
<protein>
    <submittedName>
        <fullName evidence="1">Uncharacterized protein</fullName>
    </submittedName>
</protein>
<evidence type="ECO:0000313" key="2">
    <source>
        <dbReference type="Proteomes" id="UP000827875"/>
    </source>
</evidence>
<reference evidence="1" key="1">
    <citation type="submission" date="2021-10" db="EMBL/GenBank/DDBJ databases">
        <authorList>
            <person name="Todd Z."/>
            <person name="Wilkey A."/>
            <person name="Mckay W."/>
            <person name="Sharma R."/>
            <person name="Grose J.H."/>
        </authorList>
    </citation>
    <scope>NUCLEOTIDE SEQUENCE</scope>
</reference>
<evidence type="ECO:0000313" key="1">
    <source>
        <dbReference type="EMBL" id="UGO51463.1"/>
    </source>
</evidence>
<proteinExistence type="predicted"/>